<reference evidence="2 3" key="1">
    <citation type="submission" date="2009-01" db="EMBL/GenBank/DDBJ databases">
        <authorList>
            <person name="Fulton L."/>
            <person name="Clifton S."/>
            <person name="Fulton B."/>
            <person name="Xu J."/>
            <person name="Minx P."/>
            <person name="Pepin K.H."/>
            <person name="Johnson M."/>
            <person name="Bhonagiri V."/>
            <person name="Nash W.E."/>
            <person name="Mardis E.R."/>
            <person name="Wilson R.K."/>
        </authorList>
    </citation>
    <scope>NUCLEOTIDE SEQUENCE [LARGE SCALE GENOMIC DNA]</scope>
    <source>
        <strain evidence="2 3">DSM 5476</strain>
    </source>
</reference>
<name>C0EG17_9FIRM</name>
<keyword evidence="3" id="KW-1185">Reference proteome</keyword>
<dbReference type="Proteomes" id="UP000003340">
    <property type="component" value="Unassembled WGS sequence"/>
</dbReference>
<dbReference type="HOGENOM" id="CLU_2842075_0_0_9"/>
<proteinExistence type="predicted"/>
<evidence type="ECO:0000256" key="1">
    <source>
        <dbReference type="SAM" id="Phobius"/>
    </source>
</evidence>
<protein>
    <submittedName>
        <fullName evidence="2">Uncharacterized protein</fullName>
    </submittedName>
</protein>
<evidence type="ECO:0000313" key="2">
    <source>
        <dbReference type="EMBL" id="EEG29538.1"/>
    </source>
</evidence>
<evidence type="ECO:0000313" key="3">
    <source>
        <dbReference type="Proteomes" id="UP000003340"/>
    </source>
</evidence>
<dbReference type="EMBL" id="ACEC01000095">
    <property type="protein sequence ID" value="EEG29538.1"/>
    <property type="molecule type" value="Genomic_DNA"/>
</dbReference>
<keyword evidence="1" id="KW-1133">Transmembrane helix</keyword>
<sequence length="65" mass="7757">MREWVLMGSWQVRRIESSGTTQQAADSAVKQLTFQKFFVVYFLEIYIIFYTKKLQEMSRNTQKLG</sequence>
<dbReference type="STRING" id="537013.CLOSTMETH_02809"/>
<accession>C0EG17</accession>
<comment type="caution">
    <text evidence="2">The sequence shown here is derived from an EMBL/GenBank/DDBJ whole genome shotgun (WGS) entry which is preliminary data.</text>
</comment>
<feature type="transmembrane region" description="Helical" evidence="1">
    <location>
        <begin position="34"/>
        <end position="51"/>
    </location>
</feature>
<organism evidence="2 3">
    <name type="scientific">[Clostridium] methylpentosum DSM 5476</name>
    <dbReference type="NCBI Taxonomy" id="537013"/>
    <lineage>
        <taxon>Bacteria</taxon>
        <taxon>Bacillati</taxon>
        <taxon>Bacillota</taxon>
        <taxon>Clostridia</taxon>
        <taxon>Eubacteriales</taxon>
        <taxon>Oscillospiraceae</taxon>
        <taxon>Oscillospiraceae incertae sedis</taxon>
    </lineage>
</organism>
<reference evidence="2 3" key="2">
    <citation type="submission" date="2009-02" db="EMBL/GenBank/DDBJ databases">
        <title>Draft genome sequence of Clostridium methylpentosum (DSM 5476).</title>
        <authorList>
            <person name="Sudarsanam P."/>
            <person name="Ley R."/>
            <person name="Guruge J."/>
            <person name="Turnbaugh P.J."/>
            <person name="Mahowald M."/>
            <person name="Liep D."/>
            <person name="Gordon J."/>
        </authorList>
    </citation>
    <scope>NUCLEOTIDE SEQUENCE [LARGE SCALE GENOMIC DNA]</scope>
    <source>
        <strain evidence="2 3">DSM 5476</strain>
    </source>
</reference>
<keyword evidence="1" id="KW-0472">Membrane</keyword>
<gene>
    <name evidence="2" type="ORF">CLOSTMETH_02809</name>
</gene>
<keyword evidence="1" id="KW-0812">Transmembrane</keyword>
<dbReference type="AlphaFoldDB" id="C0EG17"/>